<accession>A0A8D9EII5</accession>
<name>A0A8D9EII5_9HEMI</name>
<dbReference type="EMBL" id="HBUF01027587">
    <property type="protein sequence ID" value="CAG6613433.1"/>
    <property type="molecule type" value="Transcribed_RNA"/>
</dbReference>
<keyword evidence="2" id="KW-0472">Membrane</keyword>
<evidence type="ECO:0000256" key="2">
    <source>
        <dbReference type="SAM" id="Phobius"/>
    </source>
</evidence>
<feature type="region of interest" description="Disordered" evidence="1">
    <location>
        <begin position="187"/>
        <end position="210"/>
    </location>
</feature>
<dbReference type="EMBL" id="HBUF01244564">
    <property type="protein sequence ID" value="CAG6678036.1"/>
    <property type="molecule type" value="Transcribed_RNA"/>
</dbReference>
<evidence type="ECO:0000256" key="1">
    <source>
        <dbReference type="SAM" id="MobiDB-lite"/>
    </source>
</evidence>
<proteinExistence type="predicted"/>
<organism evidence="3">
    <name type="scientific">Cacopsylla melanoneura</name>
    <dbReference type="NCBI Taxonomy" id="428564"/>
    <lineage>
        <taxon>Eukaryota</taxon>
        <taxon>Metazoa</taxon>
        <taxon>Ecdysozoa</taxon>
        <taxon>Arthropoda</taxon>
        <taxon>Hexapoda</taxon>
        <taxon>Insecta</taxon>
        <taxon>Pterygota</taxon>
        <taxon>Neoptera</taxon>
        <taxon>Paraneoptera</taxon>
        <taxon>Hemiptera</taxon>
        <taxon>Sternorrhyncha</taxon>
        <taxon>Psylloidea</taxon>
        <taxon>Psyllidae</taxon>
        <taxon>Psyllinae</taxon>
        <taxon>Cacopsylla</taxon>
    </lineage>
</organism>
<feature type="compositionally biased region" description="Low complexity" evidence="1">
    <location>
        <begin position="187"/>
        <end position="207"/>
    </location>
</feature>
<dbReference type="EMBL" id="HBUF01360268">
    <property type="protein sequence ID" value="CAG6720285.1"/>
    <property type="molecule type" value="Transcribed_RNA"/>
</dbReference>
<dbReference type="EMBL" id="HBUF01360269">
    <property type="protein sequence ID" value="CAG6720287.1"/>
    <property type="molecule type" value="Transcribed_RNA"/>
</dbReference>
<keyword evidence="2" id="KW-1133">Transmembrane helix</keyword>
<dbReference type="EMBL" id="HBUF01244563">
    <property type="protein sequence ID" value="CAG6678035.1"/>
    <property type="molecule type" value="Transcribed_RNA"/>
</dbReference>
<dbReference type="EMBL" id="HBUF01541613">
    <property type="protein sequence ID" value="CAG6755291.1"/>
    <property type="molecule type" value="Transcribed_RNA"/>
</dbReference>
<feature type="region of interest" description="Disordered" evidence="1">
    <location>
        <begin position="50"/>
        <end position="79"/>
    </location>
</feature>
<reference evidence="3" key="1">
    <citation type="submission" date="2021-05" db="EMBL/GenBank/DDBJ databases">
        <authorList>
            <person name="Alioto T."/>
            <person name="Alioto T."/>
            <person name="Gomez Garrido J."/>
        </authorList>
    </citation>
    <scope>NUCLEOTIDE SEQUENCE</scope>
</reference>
<feature type="compositionally biased region" description="Polar residues" evidence="1">
    <location>
        <begin position="68"/>
        <end position="79"/>
    </location>
</feature>
<keyword evidence="2" id="KW-0812">Transmembrane</keyword>
<evidence type="ECO:0000313" key="3">
    <source>
        <dbReference type="EMBL" id="CAG6755293.1"/>
    </source>
</evidence>
<feature type="transmembrane region" description="Helical" evidence="2">
    <location>
        <begin position="129"/>
        <end position="150"/>
    </location>
</feature>
<protein>
    <submittedName>
        <fullName evidence="3">Uncharacterized protein</fullName>
    </submittedName>
</protein>
<dbReference type="EMBL" id="HBUF01541614">
    <property type="protein sequence ID" value="CAG6755292.1"/>
    <property type="molecule type" value="Transcribed_RNA"/>
</dbReference>
<feature type="transmembrane region" description="Helical" evidence="2">
    <location>
        <begin position="156"/>
        <end position="176"/>
    </location>
</feature>
<dbReference type="AlphaFoldDB" id="A0A8D9EII5"/>
<dbReference type="EMBL" id="HBUF01027586">
    <property type="protein sequence ID" value="CAG6613432.1"/>
    <property type="molecule type" value="Transcribed_RNA"/>
</dbReference>
<feature type="compositionally biased region" description="Basic residues" evidence="1">
    <location>
        <begin position="54"/>
        <end position="63"/>
    </location>
</feature>
<dbReference type="EMBL" id="HBUF01541615">
    <property type="protein sequence ID" value="CAG6755293.1"/>
    <property type="molecule type" value="Transcribed_RNA"/>
</dbReference>
<sequence>MHFWIDKSRFGGHPCAFNGANRHRPLGSARRWHSPKPNVAPVHRFTSVESIHSPPHHHTHLPTRHQNESNSQTTHPAYTSGQISIPSRIINIDEDTDEDNINNIYIHDMTYTGGVRTIRTPRNRDMKTFGILTSWMLFVFLLIAYSKVYLDKQRGGYEMVVVISMFGLFFVIWHLVYRHSSSLTAGTLSTTPSHSPPHSTHEPSTAHLISSGIGRTGDLDEITPMSPLPPSSIATIPPPPYHIAVLLPTDPKDLPPPSYDLAVGVAEKKEKATV</sequence>
<dbReference type="EMBL" id="HBUF01027588">
    <property type="protein sequence ID" value="CAG6613434.1"/>
    <property type="molecule type" value="Transcribed_RNA"/>
</dbReference>